<dbReference type="PANTHER" id="PTHR13148">
    <property type="entry name" value="PER1-RELATED"/>
    <property type="match status" value="1"/>
</dbReference>
<comment type="similarity">
    <text evidence="2 8">Belongs to the PGAP3 family.</text>
</comment>
<dbReference type="GO" id="GO:0006506">
    <property type="term" value="P:GPI anchor biosynthetic process"/>
    <property type="evidence" value="ECO:0007669"/>
    <property type="project" value="UniProtKB-KW"/>
</dbReference>
<comment type="caution">
    <text evidence="8">Lacks conserved residue(s) required for the propagation of feature annotation.</text>
</comment>
<keyword evidence="4 8" id="KW-0812">Transmembrane</keyword>
<dbReference type="PANTHER" id="PTHR13148:SF0">
    <property type="entry name" value="POST-GPI ATTACHMENT TO PROTEINS FACTOR 3"/>
    <property type="match status" value="1"/>
</dbReference>
<evidence type="ECO:0000313" key="10">
    <source>
        <dbReference type="Proteomes" id="UP001497525"/>
    </source>
</evidence>
<accession>A0AAV2T6L8</accession>
<keyword evidence="7 8" id="KW-0472">Membrane</keyword>
<comment type="subcellular location">
    <subcellularLocation>
        <location evidence="1">Endomembrane system</location>
        <topology evidence="1">Multi-pass membrane protein</topology>
    </subcellularLocation>
    <subcellularLocation>
        <location evidence="8">Golgi apparatus membrane</location>
        <topology evidence="8">Multi-pass membrane protein</topology>
    </subcellularLocation>
</comment>
<feature type="transmembrane region" description="Helical" evidence="8">
    <location>
        <begin position="233"/>
        <end position="252"/>
    </location>
</feature>
<comment type="function">
    <text evidence="8">Involved in the lipid remodeling steps of GPI-anchor maturation.</text>
</comment>
<gene>
    <name evidence="9" type="ORF">CDAUBV1_LOCUS4362</name>
</gene>
<feature type="signal peptide" evidence="8">
    <location>
        <begin position="1"/>
        <end position="23"/>
    </location>
</feature>
<feature type="transmembrane region" description="Helical" evidence="8">
    <location>
        <begin position="204"/>
        <end position="221"/>
    </location>
</feature>
<evidence type="ECO:0000256" key="2">
    <source>
        <dbReference type="ARBA" id="ARBA00006387"/>
    </source>
</evidence>
<evidence type="ECO:0000256" key="4">
    <source>
        <dbReference type="ARBA" id="ARBA00022692"/>
    </source>
</evidence>
<sequence length="333" mass="38996">MNSLLHLSCGIIILVLFFLSSRASTGDRSYAFYSCFTHCQDIVCNHSRGDSYAVDWNQVYPVELSFVEDAVRWGCPGECHYRCMWKAVAAFVGDNQPVPQFYGKWPFLRMFGIQEPASALFSLLNLLLQSFVLWTIWKRVHHDLFIFPYWVFQYLFSINSFFWSTLFHCSDTPFTEKMDYFGALAFILVSIGTLQKRIFPRNKYINYFCPLLLASFFLRHVRYMTWERFDYGYNMMVAVASGLINCFGWLFWSFFGCDVAQQPYVLHCRITVVGILGFLSLELCDFKPVAWILDAHALWHASSILLIIPWYKFIIGDCQFLLSRQQKIKRKAV</sequence>
<evidence type="ECO:0000256" key="6">
    <source>
        <dbReference type="ARBA" id="ARBA00022989"/>
    </source>
</evidence>
<dbReference type="AlphaFoldDB" id="A0AAV2T6L8"/>
<name>A0AAV2T6L8_CALDB</name>
<feature type="transmembrane region" description="Helical" evidence="8">
    <location>
        <begin position="301"/>
        <end position="322"/>
    </location>
</feature>
<keyword evidence="6 8" id="KW-1133">Transmembrane helix</keyword>
<evidence type="ECO:0000256" key="3">
    <source>
        <dbReference type="ARBA" id="ARBA00022502"/>
    </source>
</evidence>
<feature type="transmembrane region" description="Helical" evidence="8">
    <location>
        <begin position="144"/>
        <end position="166"/>
    </location>
</feature>
<evidence type="ECO:0000256" key="8">
    <source>
        <dbReference type="RuleBase" id="RU365066"/>
    </source>
</evidence>
<comment type="caution">
    <text evidence="9">The sequence shown here is derived from an EMBL/GenBank/DDBJ whole genome shotgun (WGS) entry which is preliminary data.</text>
</comment>
<dbReference type="EMBL" id="CAXLJL010000109">
    <property type="protein sequence ID" value="CAL5131822.1"/>
    <property type="molecule type" value="Genomic_DNA"/>
</dbReference>
<dbReference type="GO" id="GO:0000139">
    <property type="term" value="C:Golgi membrane"/>
    <property type="evidence" value="ECO:0007669"/>
    <property type="project" value="UniProtKB-SubCell"/>
</dbReference>
<keyword evidence="5 8" id="KW-0732">Signal</keyword>
<evidence type="ECO:0000313" key="9">
    <source>
        <dbReference type="EMBL" id="CAL5131822.1"/>
    </source>
</evidence>
<evidence type="ECO:0000256" key="5">
    <source>
        <dbReference type="ARBA" id="ARBA00022729"/>
    </source>
</evidence>
<proteinExistence type="inferred from homology"/>
<keyword evidence="3 8" id="KW-0337">GPI-anchor biosynthesis</keyword>
<evidence type="ECO:0000256" key="7">
    <source>
        <dbReference type="ARBA" id="ARBA00023136"/>
    </source>
</evidence>
<dbReference type="InterPro" id="IPR007217">
    <property type="entry name" value="Per1-like"/>
</dbReference>
<dbReference type="GO" id="GO:0005789">
    <property type="term" value="C:endoplasmic reticulum membrane"/>
    <property type="evidence" value="ECO:0007669"/>
    <property type="project" value="TreeGrafter"/>
</dbReference>
<organism evidence="9 10">
    <name type="scientific">Calicophoron daubneyi</name>
    <name type="common">Rumen fluke</name>
    <name type="synonym">Paramphistomum daubneyi</name>
    <dbReference type="NCBI Taxonomy" id="300641"/>
    <lineage>
        <taxon>Eukaryota</taxon>
        <taxon>Metazoa</taxon>
        <taxon>Spiralia</taxon>
        <taxon>Lophotrochozoa</taxon>
        <taxon>Platyhelminthes</taxon>
        <taxon>Trematoda</taxon>
        <taxon>Digenea</taxon>
        <taxon>Plagiorchiida</taxon>
        <taxon>Pronocephalata</taxon>
        <taxon>Paramphistomoidea</taxon>
        <taxon>Paramphistomidae</taxon>
        <taxon>Calicophoron</taxon>
    </lineage>
</organism>
<dbReference type="Pfam" id="PF04080">
    <property type="entry name" value="Per1"/>
    <property type="match status" value="1"/>
</dbReference>
<feature type="transmembrane region" description="Helical" evidence="8">
    <location>
        <begin position="117"/>
        <end position="137"/>
    </location>
</feature>
<dbReference type="Proteomes" id="UP001497525">
    <property type="component" value="Unassembled WGS sequence"/>
</dbReference>
<protein>
    <recommendedName>
        <fullName evidence="8">Post-GPI attachment to proteins factor 3</fullName>
    </recommendedName>
</protein>
<evidence type="ECO:0000256" key="1">
    <source>
        <dbReference type="ARBA" id="ARBA00004127"/>
    </source>
</evidence>
<feature type="chain" id="PRO_5043099851" description="Post-GPI attachment to proteins factor 3" evidence="8">
    <location>
        <begin position="24"/>
        <end position="333"/>
    </location>
</feature>
<keyword evidence="8" id="KW-0333">Golgi apparatus</keyword>
<feature type="transmembrane region" description="Helical" evidence="8">
    <location>
        <begin position="264"/>
        <end position="281"/>
    </location>
</feature>
<dbReference type="GO" id="GO:0016788">
    <property type="term" value="F:hydrolase activity, acting on ester bonds"/>
    <property type="evidence" value="ECO:0007669"/>
    <property type="project" value="TreeGrafter"/>
</dbReference>
<reference evidence="9" key="1">
    <citation type="submission" date="2024-06" db="EMBL/GenBank/DDBJ databases">
        <authorList>
            <person name="Liu X."/>
            <person name="Lenzi L."/>
            <person name="Haldenby T S."/>
            <person name="Uol C."/>
        </authorList>
    </citation>
    <scope>NUCLEOTIDE SEQUENCE</scope>
</reference>